<keyword evidence="3" id="KW-1185">Reference proteome</keyword>
<dbReference type="InterPro" id="IPR050789">
    <property type="entry name" value="Diverse_Enzym_Activities"/>
</dbReference>
<dbReference type="PANTHER" id="PTHR43283:SF7">
    <property type="entry name" value="BETA-LACTAMASE-RELATED DOMAIN-CONTAINING PROTEIN"/>
    <property type="match status" value="1"/>
</dbReference>
<dbReference type="SUPFAM" id="SSF56601">
    <property type="entry name" value="beta-lactamase/transpeptidase-like"/>
    <property type="match status" value="1"/>
</dbReference>
<sequence>MTVITLNKGAFKDLTLYTKKIKSDMNASGSALVILKDNKIVHEWYSGMHHFEKGAKLIDKDSRFNVYSVRVTYVGLTIAIATHEGLLNLDDKISDYLDEYNKEILGDTTIRHLLTRCTGLKFEDRNVYRVADLGTAIEGKRPEILAKILYKATGKTVNEILSNRVFKPLNWTSTGWVTEGNQSLVCDIDSVKGYPTLRLGSNIGEDRNLYVSARELALWGNLHLNKGIVEGRSILPQEIFELSTTVQSPASLSRQLPKFGFLWWIKDGEVSVDYNELGSDLPDGSYQILGASGCSCTVIPEYNAVAVRMFNSLNAYENLGFDYIKDIQLFHNMIISSLKNF</sequence>
<evidence type="ECO:0000259" key="1">
    <source>
        <dbReference type="Pfam" id="PF00144"/>
    </source>
</evidence>
<evidence type="ECO:0000313" key="3">
    <source>
        <dbReference type="Proteomes" id="UP000215224"/>
    </source>
</evidence>
<protein>
    <submittedName>
        <fullName evidence="2">Penicillin-binding protein</fullName>
    </submittedName>
</protein>
<feature type="domain" description="Beta-lactamase-related" evidence="1">
    <location>
        <begin position="20"/>
        <end position="322"/>
    </location>
</feature>
<name>A0A223KRH4_9BACI</name>
<reference evidence="2 3" key="1">
    <citation type="submission" date="2016-12" db="EMBL/GenBank/DDBJ databases">
        <title>The whole genome sequencing and assembly of Bacillus cohnii DSM 6307T strain.</title>
        <authorList>
            <person name="Lee Y.-J."/>
            <person name="Yi H."/>
            <person name="Bahn Y.-S."/>
            <person name="Kim J.F."/>
            <person name="Lee D.-W."/>
        </authorList>
    </citation>
    <scope>NUCLEOTIDE SEQUENCE [LARGE SCALE GENOMIC DNA]</scope>
    <source>
        <strain evidence="2 3">DSM 6307</strain>
    </source>
</reference>
<dbReference type="Proteomes" id="UP000215224">
    <property type="component" value="Chromosome"/>
</dbReference>
<accession>A0A223KRH4</accession>
<dbReference type="Gene3D" id="3.40.710.10">
    <property type="entry name" value="DD-peptidase/beta-lactamase superfamily"/>
    <property type="match status" value="1"/>
</dbReference>
<dbReference type="InterPro" id="IPR012338">
    <property type="entry name" value="Beta-lactam/transpept-like"/>
</dbReference>
<dbReference type="EMBL" id="CP018866">
    <property type="protein sequence ID" value="AST91923.1"/>
    <property type="molecule type" value="Genomic_DNA"/>
</dbReference>
<dbReference type="PANTHER" id="PTHR43283">
    <property type="entry name" value="BETA-LACTAMASE-RELATED"/>
    <property type="match status" value="1"/>
</dbReference>
<dbReference type="Pfam" id="PF00144">
    <property type="entry name" value="Beta-lactamase"/>
    <property type="match status" value="1"/>
</dbReference>
<dbReference type="InterPro" id="IPR001466">
    <property type="entry name" value="Beta-lactam-related"/>
</dbReference>
<gene>
    <name evidence="2" type="ORF">BC6307_11880</name>
</gene>
<dbReference type="KEGG" id="bcoh:BC6307_11880"/>
<dbReference type="AlphaFoldDB" id="A0A223KRH4"/>
<organism evidence="2 3">
    <name type="scientific">Sutcliffiella cohnii</name>
    <dbReference type="NCBI Taxonomy" id="33932"/>
    <lineage>
        <taxon>Bacteria</taxon>
        <taxon>Bacillati</taxon>
        <taxon>Bacillota</taxon>
        <taxon>Bacilli</taxon>
        <taxon>Bacillales</taxon>
        <taxon>Bacillaceae</taxon>
        <taxon>Sutcliffiella</taxon>
    </lineage>
</organism>
<evidence type="ECO:0000313" key="2">
    <source>
        <dbReference type="EMBL" id="AST91923.1"/>
    </source>
</evidence>
<proteinExistence type="predicted"/>
<dbReference type="STRING" id="1314751.GCA_001591425_00254"/>